<dbReference type="GO" id="GO:0008270">
    <property type="term" value="F:zinc ion binding"/>
    <property type="evidence" value="ECO:0007669"/>
    <property type="project" value="UniProtKB-KW"/>
</dbReference>
<keyword evidence="8 21" id="KW-0812">Transmembrane</keyword>
<keyword evidence="7" id="KW-0808">Transferase</keyword>
<dbReference type="PANTHER" id="PTHR22589:SF31">
    <property type="entry name" value="CARNITINE O-PALMITOYLTRANSFERASE"/>
    <property type="match status" value="1"/>
</dbReference>
<dbReference type="AlphaFoldDB" id="A0ABD2JRF4"/>
<dbReference type="SMART" id="SM00547">
    <property type="entry name" value="ZnF_RBZ"/>
    <property type="match status" value="3"/>
</dbReference>
<dbReference type="GO" id="GO:0006631">
    <property type="term" value="P:fatty acid metabolic process"/>
    <property type="evidence" value="ECO:0007669"/>
    <property type="project" value="UniProtKB-KW"/>
</dbReference>
<dbReference type="PROSITE" id="PS50199">
    <property type="entry name" value="ZF_RANBP2_2"/>
    <property type="match status" value="2"/>
</dbReference>
<evidence type="ECO:0000256" key="12">
    <source>
        <dbReference type="ARBA" id="ARBA00022833"/>
    </source>
</evidence>
<evidence type="ECO:0000313" key="24">
    <source>
        <dbReference type="Proteomes" id="UP001620626"/>
    </source>
</evidence>
<dbReference type="Gene3D" id="6.10.250.1760">
    <property type="match status" value="1"/>
</dbReference>
<comment type="similarity">
    <text evidence="4">Belongs to the carnitine/choline acetyltransferase family.</text>
</comment>
<evidence type="ECO:0000256" key="11">
    <source>
        <dbReference type="ARBA" id="ARBA00022832"/>
    </source>
</evidence>
<evidence type="ECO:0000256" key="9">
    <source>
        <dbReference type="ARBA" id="ARBA00022723"/>
    </source>
</evidence>
<keyword evidence="10 20" id="KW-0863">Zinc-finger</keyword>
<dbReference type="SUPFAM" id="SSF52777">
    <property type="entry name" value="CoA-dependent acyltransferases"/>
    <property type="match status" value="2"/>
</dbReference>
<evidence type="ECO:0000256" key="21">
    <source>
        <dbReference type="SAM" id="Phobius"/>
    </source>
</evidence>
<dbReference type="InterPro" id="IPR032476">
    <property type="entry name" value="CPT_N"/>
</dbReference>
<gene>
    <name evidence="23" type="ORF">niasHT_022672</name>
</gene>
<dbReference type="PROSITE" id="PS01358">
    <property type="entry name" value="ZF_RANBP2_1"/>
    <property type="match status" value="3"/>
</dbReference>
<name>A0ABD2JRF4_9BILA</name>
<dbReference type="InterPro" id="IPR042231">
    <property type="entry name" value="Cho/carn_acyl_trans_2"/>
</dbReference>
<dbReference type="Pfam" id="PF00755">
    <property type="entry name" value="Carn_acyltransf"/>
    <property type="match status" value="1"/>
</dbReference>
<dbReference type="InterPro" id="IPR039551">
    <property type="entry name" value="Cho/carn_acyl_trans"/>
</dbReference>
<dbReference type="Proteomes" id="UP001620626">
    <property type="component" value="Unassembled WGS sequence"/>
</dbReference>
<dbReference type="GO" id="GO:0004095">
    <property type="term" value="F:carnitine O-palmitoyltransferase activity"/>
    <property type="evidence" value="ECO:0007669"/>
    <property type="project" value="UniProtKB-EC"/>
</dbReference>
<dbReference type="FunFam" id="3.30.559.70:FF:000001">
    <property type="entry name" value="Carnitine O-palmitoyltransferase 1, liver isoform"/>
    <property type="match status" value="1"/>
</dbReference>
<reference evidence="23 24" key="1">
    <citation type="submission" date="2024-10" db="EMBL/GenBank/DDBJ databases">
        <authorList>
            <person name="Kim D."/>
        </authorList>
    </citation>
    <scope>NUCLEOTIDE SEQUENCE [LARGE SCALE GENOMIC DNA]</scope>
    <source>
        <strain evidence="23">BH-2024</strain>
    </source>
</reference>
<evidence type="ECO:0000256" key="20">
    <source>
        <dbReference type="PROSITE-ProRule" id="PRU00322"/>
    </source>
</evidence>
<dbReference type="EMBL" id="JBICBT010000917">
    <property type="protein sequence ID" value="KAL3093222.1"/>
    <property type="molecule type" value="Genomic_DNA"/>
</dbReference>
<evidence type="ECO:0000256" key="3">
    <source>
        <dbReference type="ARBA" id="ARBA00005005"/>
    </source>
</evidence>
<evidence type="ECO:0000256" key="17">
    <source>
        <dbReference type="ARBA" id="ARBA00023315"/>
    </source>
</evidence>
<evidence type="ECO:0000256" key="7">
    <source>
        <dbReference type="ARBA" id="ARBA00022679"/>
    </source>
</evidence>
<organism evidence="23 24">
    <name type="scientific">Heterodera trifolii</name>
    <dbReference type="NCBI Taxonomy" id="157864"/>
    <lineage>
        <taxon>Eukaryota</taxon>
        <taxon>Metazoa</taxon>
        <taxon>Ecdysozoa</taxon>
        <taxon>Nematoda</taxon>
        <taxon>Chromadorea</taxon>
        <taxon>Rhabditida</taxon>
        <taxon>Tylenchina</taxon>
        <taxon>Tylenchomorpha</taxon>
        <taxon>Tylenchoidea</taxon>
        <taxon>Heteroderidae</taxon>
        <taxon>Heteroderinae</taxon>
        <taxon>Heterodera</taxon>
    </lineage>
</organism>
<keyword evidence="14" id="KW-0443">Lipid metabolism</keyword>
<dbReference type="FunFam" id="3.30.559.10:FF:000042">
    <property type="entry name" value="Carnitine Palmitoyl Transferase"/>
    <property type="match status" value="1"/>
</dbReference>
<proteinExistence type="inferred from homology"/>
<keyword evidence="16 21" id="KW-0472">Membrane</keyword>
<evidence type="ECO:0000256" key="19">
    <source>
        <dbReference type="PIRSR" id="PIRSR600542-1"/>
    </source>
</evidence>
<evidence type="ECO:0000256" key="18">
    <source>
        <dbReference type="ARBA" id="ARBA00048480"/>
    </source>
</evidence>
<comment type="subcellular location">
    <subcellularLocation>
        <location evidence="1">Membrane</location>
        <topology evidence="1">Multi-pass membrane protein</topology>
    </subcellularLocation>
    <subcellularLocation>
        <location evidence="2">Mitochondrion membrane</location>
    </subcellularLocation>
</comment>
<comment type="caution">
    <text evidence="23">The sequence shown here is derived from an EMBL/GenBank/DDBJ whole genome shotgun (WGS) entry which is preliminary data.</text>
</comment>
<feature type="domain" description="RanBP2-type" evidence="22">
    <location>
        <begin position="65"/>
        <end position="90"/>
    </location>
</feature>
<keyword evidence="17" id="KW-0012">Acyltransferase</keyword>
<evidence type="ECO:0000256" key="15">
    <source>
        <dbReference type="ARBA" id="ARBA00023128"/>
    </source>
</evidence>
<dbReference type="Pfam" id="PF16484">
    <property type="entry name" value="CPT_N"/>
    <property type="match status" value="1"/>
</dbReference>
<evidence type="ECO:0000256" key="14">
    <source>
        <dbReference type="ARBA" id="ARBA00023098"/>
    </source>
</evidence>
<keyword evidence="24" id="KW-1185">Reference proteome</keyword>
<evidence type="ECO:0000256" key="4">
    <source>
        <dbReference type="ARBA" id="ARBA00005232"/>
    </source>
</evidence>
<feature type="active site" description="Proton acceptor" evidence="19">
    <location>
        <position position="658"/>
    </location>
</feature>
<protein>
    <recommendedName>
        <fullName evidence="5">carnitine O-palmitoyltransferase</fullName>
        <ecNumber evidence="5">2.3.1.21</ecNumber>
    </recommendedName>
</protein>
<evidence type="ECO:0000256" key="5">
    <source>
        <dbReference type="ARBA" id="ARBA00013243"/>
    </source>
</evidence>
<accession>A0ABD2JRF4</accession>
<evidence type="ECO:0000256" key="8">
    <source>
        <dbReference type="ARBA" id="ARBA00022692"/>
    </source>
</evidence>
<evidence type="ECO:0000256" key="13">
    <source>
        <dbReference type="ARBA" id="ARBA00022989"/>
    </source>
</evidence>
<dbReference type="PROSITE" id="PS00440">
    <property type="entry name" value="ACYLTRANSF_C_2"/>
    <property type="match status" value="1"/>
</dbReference>
<evidence type="ECO:0000313" key="23">
    <source>
        <dbReference type="EMBL" id="KAL3093222.1"/>
    </source>
</evidence>
<dbReference type="Gene3D" id="3.30.559.10">
    <property type="entry name" value="Chloramphenicol acetyltransferase-like domain"/>
    <property type="match status" value="1"/>
</dbReference>
<dbReference type="PANTHER" id="PTHR22589">
    <property type="entry name" value="CARNITINE O-ACYLTRANSFERASE"/>
    <property type="match status" value="1"/>
</dbReference>
<keyword evidence="11" id="KW-0276">Fatty acid metabolism</keyword>
<evidence type="ECO:0000259" key="22">
    <source>
        <dbReference type="PROSITE" id="PS50199"/>
    </source>
</evidence>
<feature type="transmembrane region" description="Helical" evidence="21">
    <location>
        <begin position="232"/>
        <end position="254"/>
    </location>
</feature>
<comment type="catalytic activity">
    <reaction evidence="18">
        <text>(R)-carnitine + hexadecanoyl-CoA = O-hexadecanoyl-(R)-carnitine + CoA</text>
        <dbReference type="Rhea" id="RHEA:12661"/>
        <dbReference type="ChEBI" id="CHEBI:16347"/>
        <dbReference type="ChEBI" id="CHEBI:17490"/>
        <dbReference type="ChEBI" id="CHEBI:57287"/>
        <dbReference type="ChEBI" id="CHEBI:57379"/>
        <dbReference type="EC" id="2.3.1.21"/>
    </reaction>
    <physiologicalReaction direction="left-to-right" evidence="18">
        <dbReference type="Rhea" id="RHEA:12662"/>
    </physiologicalReaction>
</comment>
<feature type="domain" description="RanBP2-type" evidence="22">
    <location>
        <begin position="95"/>
        <end position="126"/>
    </location>
</feature>
<dbReference type="EC" id="2.3.1.21" evidence="5"/>
<sequence>MLLSANFRHLHLLKIYNRIVRLSPHYVCQTTELLTERFLSTSFLLTDAFAPKKVGSSVPMVSTCWNCPNCSFRNFVTRRSCRRCDYSRTEEEMNKNKIIIWPCSECNSINYVDRKTCHKCGMSKPENVNSNRGEIAADGSWFCIKCGFANQPIRDICFCCDSMVTEKQLHEVLKRSGIWECGMAEARNIAALSFTVTHDGISVSYDQEVLRDIWHAFSRSYKKRIAKFENDFFAGIFPANIRSLAIVIFLVAALNVSFGNDKTPFNLADKLNDYVFSNITTLDVLSRTLSVAFAGCILWFLLVQFFRLLLKWFLMYKGWMYESPHSGQISQTTKLWFYVLHKIAAYEPMTHSFQGALPHLPLPSLASTMERHLRSMRPILSDRDYDELVELSVKFQKGLGIRLQRYLWIKSWLSTNYVTDWWEKFIYLVQREPIMINSNYYGFDTLNESPTSKQAARAANVTWAALRFRRLIDHQHISPFAINPRAKVPFCTMQYSRLFNSCRIPGEEIDKFLSWRDAKHIAVYSKGCWYKMEVHSGSRLHQPCEIQAAFQFILDSDVEPKNGEKHLGALTAGRRDHWAKVRKEHFTGNNKTSLRLIERSAFVVILDEEPVFYDPNDSSKLDHWAEKLLHGKGYDRWFDKSFNLIISQNGRIGINTEHSWGDAAVTAHFMEYVVLQDYCVQGYTSSGDCKGEVCQNVKVDRILFDLDEVVQKQIEVSRHVADELIADVEMALLVWTDYGKGTVKKLKISPDAFMQMALQLTYFRNQGSFSLTYEASITRLFREGRTETIRSCTNESCDFVRAMLDPQQKNEERLRLLRLAAERHQNLTRDAMCGKGVDRHLFALYVVMRHLEESSPFFDKIFPPQYLLSTSQTPLNQFDSEQEGISMAQKLKLVSAGGGFGPVTDAGYGVSYIVAGEDQISFHISSKKSATNTSSIRFREDLKKTLLEMKQLLTVEQSVA</sequence>
<feature type="transmembrane region" description="Helical" evidence="21">
    <location>
        <begin position="291"/>
        <end position="310"/>
    </location>
</feature>
<keyword evidence="13 21" id="KW-1133">Transmembrane helix</keyword>
<keyword evidence="15" id="KW-0496">Mitochondrion</keyword>
<dbReference type="Gene3D" id="3.30.559.70">
    <property type="entry name" value="Choline/Carnitine o-acyltransferase, domain 2"/>
    <property type="match status" value="1"/>
</dbReference>
<dbReference type="InterPro" id="IPR023213">
    <property type="entry name" value="CAT-like_dom_sf"/>
</dbReference>
<evidence type="ECO:0000256" key="2">
    <source>
        <dbReference type="ARBA" id="ARBA00004325"/>
    </source>
</evidence>
<dbReference type="InterPro" id="IPR001876">
    <property type="entry name" value="Znf_RanBP2"/>
</dbReference>
<keyword evidence="9" id="KW-0479">Metal-binding</keyword>
<evidence type="ECO:0000256" key="10">
    <source>
        <dbReference type="ARBA" id="ARBA00022771"/>
    </source>
</evidence>
<evidence type="ECO:0000256" key="16">
    <source>
        <dbReference type="ARBA" id="ARBA00023136"/>
    </source>
</evidence>
<evidence type="ECO:0000256" key="1">
    <source>
        <dbReference type="ARBA" id="ARBA00004141"/>
    </source>
</evidence>
<dbReference type="GO" id="GO:0031966">
    <property type="term" value="C:mitochondrial membrane"/>
    <property type="evidence" value="ECO:0007669"/>
    <property type="project" value="UniProtKB-SubCell"/>
</dbReference>
<comment type="pathway">
    <text evidence="3">Lipid metabolism; fatty acid beta-oxidation.</text>
</comment>
<dbReference type="InterPro" id="IPR000542">
    <property type="entry name" value="Carn_acyl_trans"/>
</dbReference>
<evidence type="ECO:0000256" key="6">
    <source>
        <dbReference type="ARBA" id="ARBA00022448"/>
    </source>
</evidence>
<keyword evidence="6" id="KW-0813">Transport</keyword>
<keyword evidence="12" id="KW-0862">Zinc</keyword>